<protein>
    <submittedName>
        <fullName evidence="2">Uncharacterized protein</fullName>
    </submittedName>
</protein>
<keyword evidence="1" id="KW-1133">Transmembrane helix</keyword>
<accession>A0A8T4C6C8</accession>
<feature type="transmembrane region" description="Helical" evidence="1">
    <location>
        <begin position="1505"/>
        <end position="1524"/>
    </location>
</feature>
<keyword evidence="1" id="KW-0472">Membrane</keyword>
<dbReference type="Proteomes" id="UP000774699">
    <property type="component" value="Unassembled WGS sequence"/>
</dbReference>
<organism evidence="2 3">
    <name type="scientific">Candidatus Iainarchaeum sp</name>
    <dbReference type="NCBI Taxonomy" id="3101447"/>
    <lineage>
        <taxon>Archaea</taxon>
        <taxon>Candidatus Iainarchaeota</taxon>
        <taxon>Candidatus Iainarchaeia</taxon>
        <taxon>Candidatus Iainarchaeales</taxon>
        <taxon>Candidatus Iainarchaeaceae</taxon>
        <taxon>Candidatus Iainarchaeum</taxon>
    </lineage>
</organism>
<dbReference type="EMBL" id="VGJJ01000008">
    <property type="protein sequence ID" value="MBM3282066.1"/>
    <property type="molecule type" value="Genomic_DNA"/>
</dbReference>
<sequence>MHPRLIALFFLFLLAGSTFAYSVPNPTSITESTTQAGEKLSPQPAQLVQANHDTYTVISFQAATPSSPGTCRLSELSEVEVQRLKDNILTPGIVGQELSSGAIPNTSRATVSDRTTLLIPNPSDSETAFQKEVPTRVLKPSELSLLQNQSITGPIAFGLSLDDSLRAARCTDESKCAVTNAALQYRNSGEGISGSVKDMYRSFTDSSDSVNDVLNQEDADYLRAQLESERVLQQEDADTLNVQTFSRTPSADVMNHIRVDNTLQAGLLTNCDNGSCVVTIYSMFDKYFNSWFSGELVVGTFGPTVWGQFKKLAVNGRRFNFIKTDLLSKIPGFSTEKLSRTAILDAKGGIRSTKTFFEKRGLDGKIIEGDEFFRNLKKVSQRDADVGDIYKVAFVDQKITSGGAYPGLEDALFGPSGPLTNLTDIEKRRQLFTNTAQIKKWGDVVGEYDSVLKEYVNGNAKLGIPKDRIFAARGYSQLMADADDIVSMDLRSTMKKLPESDFGGLVIADASTEISKLPPRSIVELDDKYFNDMMNSFAKTGDFSEVKYIETVKDPVTKKVLGIVQYDTKKGAFIGPLDLTKIQNGTYPAGAFVDISGRPVPATKEFLNEITNASGGSSLSVFASTTTKKVDAAGNPILFTPQMLTDRILAADIMRGKISKIPQNMGSLVDTMVARDFGGGPYTNWLSRSLQTQQKLVSNYFKFHKLEGGLITTGQTYLYWALTKGFGSDKFSVYQLPESWTEARFTPGEQDFYQDAYVDFFANEGSDTGDIFQKVISNLPAPLIIESIAQEFGPMQRAWEWLNGGAGRSTPDNLAMYLFGSPACENCTAAINSPTSNRFDVQYISPENVTSFFLEHGKSDDAKEKGQLLTLYSHHTNVDGEYNGNDLDQINLVDARNNGETCEQVMSEVPVYGGISKLVGAERLGAVMAVAENLSYAAGGLTGVFVTAANQGLVAPKMAECVDDKEGYFASLYVPHSTLEDNKTKTIQKNASENALDGIRSLAEQVKRENPEPSLTDKVLNEATSKVQELVDDAQDNGVAEADLRITGSSSGYLRSQEVVYFWMGGGSLAQPNQYTTEGKTIISDEKGNTITLDNESGTLSVNGIEVISASEADHTRLANKNLEIPAVEIPQRVNGYTLNADTNQLMVSINVRGESVVQDPALLDCIQSAVLAQSAVPLNSNNMTEAFGKVESVATDAFPNIAIDPSFNSGKGRILMGGQVSYAATGAGASVQIYGNRNVQVTGLTNPNASNAGKMNSVLLENGSIIYKPQTNELLIWLRHHAAAVVSDDEVKNFTGTLTNTTNPTNSCDEPAINLAVETDPSTPATKLKGDNLTAGLEKNGPFQVFETENKRFILYSKLVDGECKQFFKVIDKNTGEVYDQPIEDIFQNEDGTITIKTEDGLSHSLKFTDENGKPVLTYDGQSEVLRSASGKGGSFYYDPNKGMYYAENAQLIPLNENFKNQGVGFQANPDGTVSGKAGDNVFNINTAQGGEGLFNIPSLPETLAGLLAFVLLIGLVCAGIYLDQKNKSSIINQQNR</sequence>
<evidence type="ECO:0000313" key="3">
    <source>
        <dbReference type="Proteomes" id="UP000774699"/>
    </source>
</evidence>
<keyword evidence="1" id="KW-0812">Transmembrane</keyword>
<comment type="caution">
    <text evidence="2">The sequence shown here is derived from an EMBL/GenBank/DDBJ whole genome shotgun (WGS) entry which is preliminary data.</text>
</comment>
<reference evidence="2" key="1">
    <citation type="submission" date="2019-03" db="EMBL/GenBank/DDBJ databases">
        <title>Lake Tanganyika Metagenome-Assembled Genomes (MAGs).</title>
        <authorList>
            <person name="Tran P."/>
        </authorList>
    </citation>
    <scope>NUCLEOTIDE SEQUENCE</scope>
    <source>
        <strain evidence="2">M_DeepCast_50m_m2_156</strain>
    </source>
</reference>
<name>A0A8T4C6C8_9ARCH</name>
<evidence type="ECO:0000313" key="2">
    <source>
        <dbReference type="EMBL" id="MBM3282066.1"/>
    </source>
</evidence>
<evidence type="ECO:0000256" key="1">
    <source>
        <dbReference type="SAM" id="Phobius"/>
    </source>
</evidence>
<proteinExistence type="predicted"/>
<gene>
    <name evidence="2" type="ORF">FJY86_01850</name>
</gene>